<dbReference type="EC" id="2.4.1.-" evidence="13"/>
<proteinExistence type="inferred from homology"/>
<comment type="pathway">
    <text evidence="2 13">Glycolipid biosynthesis; glycosylphosphatidylinositol-anchor biosynthesis.</text>
</comment>
<comment type="similarity">
    <text evidence="3 13">Belongs to the PIGM family.</text>
</comment>
<feature type="transmembrane region" description="Helical" evidence="13">
    <location>
        <begin position="127"/>
        <end position="156"/>
    </location>
</feature>
<evidence type="ECO:0000256" key="11">
    <source>
        <dbReference type="ARBA" id="ARBA00023136"/>
    </source>
</evidence>
<evidence type="ECO:0000256" key="9">
    <source>
        <dbReference type="ARBA" id="ARBA00022824"/>
    </source>
</evidence>
<sequence>MALASSFKSPRAVFSAAVLLRVVLLVYGLFQDAYSPMKYTDIDYFVFTDAARFISQGKSPYARDTYRYTPLLAWLIYPTTWPGQMWFSFGKILFAVGDIVAGWMMFRILRSYQKMPQERALKFASIWLLNPMVATISTRGSSEGLLGVIVIALLWAVLARRIVVAGFLLGLAVHFKIYPFIYAASIVWWLDEGHSSGKKKRSGVAEKASIISHITRFVTRERLLLATTSIITFTAFNVVMYLTYGYPFLEHSYFYHLIRIDHRHNFSPYNTLLYLNSSPTTTSSSFELERLAFLPQLLLSVILIPIALAKKDLPSTMLAQTFAFVTFNKVCTSQYFLWYLIFLPFYLPHSTLLHSRPIGLTALTLWVLGQFFWLQQGYQLEFLGRSTFVPGLWMASLAFFVVNAGILGVVVRDVKGMGEAGQDAKVEKKR</sequence>
<keyword evidence="9 13" id="KW-0256">Endoplasmic reticulum</keyword>
<keyword evidence="7 13" id="KW-0808">Transferase</keyword>
<dbReference type="RefSeq" id="XP_033653515.1">
    <property type="nucleotide sequence ID" value="XM_033802716.1"/>
</dbReference>
<dbReference type="GO" id="GO:0004376">
    <property type="term" value="F:GPI mannosyltransferase activity"/>
    <property type="evidence" value="ECO:0007669"/>
    <property type="project" value="InterPro"/>
</dbReference>
<accession>A0A6A6JJV9</accession>
<dbReference type="EMBL" id="ML986495">
    <property type="protein sequence ID" value="KAF2275976.1"/>
    <property type="molecule type" value="Genomic_DNA"/>
</dbReference>
<evidence type="ECO:0000256" key="7">
    <source>
        <dbReference type="ARBA" id="ARBA00022679"/>
    </source>
</evidence>
<dbReference type="GeneID" id="54555891"/>
<keyword evidence="11 13" id="KW-0472">Membrane</keyword>
<evidence type="ECO:0000256" key="13">
    <source>
        <dbReference type="RuleBase" id="RU365064"/>
    </source>
</evidence>
<comment type="subcellular location">
    <subcellularLocation>
        <location evidence="1 13">Endoplasmic reticulum membrane</location>
        <topology evidence="1 13">Multi-pass membrane protein</topology>
    </subcellularLocation>
</comment>
<dbReference type="Pfam" id="PF05007">
    <property type="entry name" value="Mannosyl_trans"/>
    <property type="match status" value="1"/>
</dbReference>
<dbReference type="GO" id="GO:0005789">
    <property type="term" value="C:endoplasmic reticulum membrane"/>
    <property type="evidence" value="ECO:0007669"/>
    <property type="project" value="UniProtKB-SubCell"/>
</dbReference>
<feature type="transmembrane region" description="Helical" evidence="13">
    <location>
        <begin position="358"/>
        <end position="375"/>
    </location>
</feature>
<dbReference type="AlphaFoldDB" id="A0A6A6JJV9"/>
<evidence type="ECO:0000313" key="14">
    <source>
        <dbReference type="EMBL" id="KAF2275976.1"/>
    </source>
</evidence>
<keyword evidence="8 13" id="KW-0812">Transmembrane</keyword>
<name>A0A6A6JJV9_WESOR</name>
<evidence type="ECO:0000256" key="10">
    <source>
        <dbReference type="ARBA" id="ARBA00022989"/>
    </source>
</evidence>
<keyword evidence="15" id="KW-1185">Reference proteome</keyword>
<keyword evidence="10 13" id="KW-1133">Transmembrane helix</keyword>
<feature type="transmembrane region" description="Helical" evidence="13">
    <location>
        <begin position="162"/>
        <end position="190"/>
    </location>
</feature>
<feature type="transmembrane region" description="Helical" evidence="13">
    <location>
        <begin position="223"/>
        <end position="244"/>
    </location>
</feature>
<organism evidence="14 15">
    <name type="scientific">Westerdykella ornata</name>
    <dbReference type="NCBI Taxonomy" id="318751"/>
    <lineage>
        <taxon>Eukaryota</taxon>
        <taxon>Fungi</taxon>
        <taxon>Dikarya</taxon>
        <taxon>Ascomycota</taxon>
        <taxon>Pezizomycotina</taxon>
        <taxon>Dothideomycetes</taxon>
        <taxon>Pleosporomycetidae</taxon>
        <taxon>Pleosporales</taxon>
        <taxon>Sporormiaceae</taxon>
        <taxon>Westerdykella</taxon>
    </lineage>
</organism>
<dbReference type="GO" id="GO:1990529">
    <property type="term" value="C:glycosylphosphatidylinositol-mannosyltransferase I complex"/>
    <property type="evidence" value="ECO:0007669"/>
    <property type="project" value="TreeGrafter"/>
</dbReference>
<protein>
    <recommendedName>
        <fullName evidence="4 13">GPI mannosyltransferase 1</fullName>
        <ecNumber evidence="13">2.4.1.-</ecNumber>
    </recommendedName>
    <alternativeName>
        <fullName evidence="13">GPI mannosyltransferase I</fullName>
    </alternativeName>
</protein>
<keyword evidence="6 13" id="KW-0328">Glycosyltransferase</keyword>
<evidence type="ECO:0000256" key="2">
    <source>
        <dbReference type="ARBA" id="ARBA00004687"/>
    </source>
</evidence>
<dbReference type="OrthoDB" id="1741594at2759"/>
<dbReference type="Proteomes" id="UP000800097">
    <property type="component" value="Unassembled WGS sequence"/>
</dbReference>
<feature type="transmembrane region" description="Helical" evidence="13">
    <location>
        <begin position="85"/>
        <end position="106"/>
    </location>
</feature>
<evidence type="ECO:0000256" key="3">
    <source>
        <dbReference type="ARBA" id="ARBA00011071"/>
    </source>
</evidence>
<evidence type="ECO:0000313" key="15">
    <source>
        <dbReference type="Proteomes" id="UP000800097"/>
    </source>
</evidence>
<dbReference type="PANTHER" id="PTHR12886:SF0">
    <property type="entry name" value="GPI MANNOSYLTRANSFERASE 1"/>
    <property type="match status" value="1"/>
</dbReference>
<evidence type="ECO:0000256" key="6">
    <source>
        <dbReference type="ARBA" id="ARBA00022676"/>
    </source>
</evidence>
<feature type="transmembrane region" description="Helical" evidence="13">
    <location>
        <begin position="321"/>
        <end position="346"/>
    </location>
</feature>
<dbReference type="UniPathway" id="UPA00196"/>
<evidence type="ECO:0000256" key="5">
    <source>
        <dbReference type="ARBA" id="ARBA00022502"/>
    </source>
</evidence>
<feature type="transmembrane region" description="Helical" evidence="13">
    <location>
        <begin position="387"/>
        <end position="411"/>
    </location>
</feature>
<evidence type="ECO:0000256" key="8">
    <source>
        <dbReference type="ARBA" id="ARBA00022692"/>
    </source>
</evidence>
<dbReference type="GO" id="GO:0006506">
    <property type="term" value="P:GPI anchor biosynthetic process"/>
    <property type="evidence" value="ECO:0007669"/>
    <property type="project" value="UniProtKB-UniPathway"/>
</dbReference>
<evidence type="ECO:0000256" key="1">
    <source>
        <dbReference type="ARBA" id="ARBA00004477"/>
    </source>
</evidence>
<evidence type="ECO:0000256" key="12">
    <source>
        <dbReference type="ARBA" id="ARBA00025399"/>
    </source>
</evidence>
<evidence type="ECO:0000256" key="4">
    <source>
        <dbReference type="ARBA" id="ARBA00013797"/>
    </source>
</evidence>
<dbReference type="PANTHER" id="PTHR12886">
    <property type="entry name" value="PIG-M MANNOSYLTRANSFERASE"/>
    <property type="match status" value="1"/>
</dbReference>
<dbReference type="GO" id="GO:0051751">
    <property type="term" value="F:alpha-1,4-mannosyltransferase activity"/>
    <property type="evidence" value="ECO:0007669"/>
    <property type="project" value="InterPro"/>
</dbReference>
<comment type="function">
    <text evidence="12 13">Mannosyltransferase involved in glycosylphosphatidylinositol-anchor biosynthesis. Transfers the first alpha-1,4-mannose to GlcN-acyl-PI during GPI precursor assembly. Required for cell wall integrity.</text>
</comment>
<dbReference type="InterPro" id="IPR007704">
    <property type="entry name" value="PIG-M"/>
</dbReference>
<gene>
    <name evidence="14" type="ORF">EI97DRAFT_501711</name>
</gene>
<keyword evidence="5 13" id="KW-0337">GPI-anchor biosynthesis</keyword>
<reference evidence="14" key="1">
    <citation type="journal article" date="2020" name="Stud. Mycol.">
        <title>101 Dothideomycetes genomes: a test case for predicting lifestyles and emergence of pathogens.</title>
        <authorList>
            <person name="Haridas S."/>
            <person name="Albert R."/>
            <person name="Binder M."/>
            <person name="Bloem J."/>
            <person name="Labutti K."/>
            <person name="Salamov A."/>
            <person name="Andreopoulos B."/>
            <person name="Baker S."/>
            <person name="Barry K."/>
            <person name="Bills G."/>
            <person name="Bluhm B."/>
            <person name="Cannon C."/>
            <person name="Castanera R."/>
            <person name="Culley D."/>
            <person name="Daum C."/>
            <person name="Ezra D."/>
            <person name="Gonzalez J."/>
            <person name="Henrissat B."/>
            <person name="Kuo A."/>
            <person name="Liang C."/>
            <person name="Lipzen A."/>
            <person name="Lutzoni F."/>
            <person name="Magnuson J."/>
            <person name="Mondo S."/>
            <person name="Nolan M."/>
            <person name="Ohm R."/>
            <person name="Pangilinan J."/>
            <person name="Park H.-J."/>
            <person name="Ramirez L."/>
            <person name="Alfaro M."/>
            <person name="Sun H."/>
            <person name="Tritt A."/>
            <person name="Yoshinaga Y."/>
            <person name="Zwiers L.-H."/>
            <person name="Turgeon B."/>
            <person name="Goodwin S."/>
            <person name="Spatafora J."/>
            <person name="Crous P."/>
            <person name="Grigoriev I."/>
        </authorList>
    </citation>
    <scope>NUCLEOTIDE SEQUENCE</scope>
    <source>
        <strain evidence="14">CBS 379.55</strain>
    </source>
</reference>
<feature type="transmembrane region" description="Helical" evidence="13">
    <location>
        <begin position="12"/>
        <end position="30"/>
    </location>
</feature>